<evidence type="ECO:0000313" key="7">
    <source>
        <dbReference type="Proteomes" id="UP000275663"/>
    </source>
</evidence>
<feature type="domain" description="Aldehyde dehydrogenase" evidence="5">
    <location>
        <begin position="17"/>
        <end position="470"/>
    </location>
</feature>
<dbReference type="PROSITE" id="PS00687">
    <property type="entry name" value="ALDEHYDE_DEHYDR_GLU"/>
    <property type="match status" value="1"/>
</dbReference>
<sequence length="474" mass="50291">MPLHHHLIAGVRVSSNTTRSNINPSNTDDLIGEFSEADASQVNLAVQAAAQALPQWSRSTPQQRFDVLDFIGSEILARKQELGTLLAREEGKVLAEAIGEVTRAAYVFKFFAGEALRIGGQAIASVRPGMEVITSREAVGVVGLITPWNFPIAIPAWKTAPALACGNTVILKPSELTPACASALADIISRSGLPAGAFNLVLGAGVAGKALVEHPQVDAISFTGSIGTGKSIAQHCALHLKKFQLEMGGKNPLVVLDDADLPLAVECAVNGAFFSTGQRCTASSRTIVTEKIYAEFSAALIARTAQLRVGDALDAANQIGPVVDLRQLEKNLSYIEIGRAEGGKLLIGGQRQAGKGYFFTPAVIENHDAQARINQEEIFGPVTSLIKVKDFEQALQVANATPFGLSGGICTTSLKYATQFRREMQAGMVMVNAPTAGVDYHVPFGGSKASSFGPREQGGMAMEFYTRVKTHYLA</sequence>
<dbReference type="InterPro" id="IPR016161">
    <property type="entry name" value="Ald_DH/histidinol_DH"/>
</dbReference>
<reference evidence="6 7" key="1">
    <citation type="journal article" date="2011" name="Int. J. Syst. Evol. Microbiol.">
        <title>Description of Undibacterium oligocarboniphilum sp. nov., isolated from purified water, and Undibacterium pigrum strain CCUG 49012 as the type strain of Undibacterium parvum sp. nov., and emended descriptions of the genus Undibacterium and the species Undibacterium pigrum.</title>
        <authorList>
            <person name="Eder W."/>
            <person name="Wanner G."/>
            <person name="Ludwig W."/>
            <person name="Busse H.J."/>
            <person name="Ziemke-Kageler F."/>
            <person name="Lang E."/>
        </authorList>
    </citation>
    <scope>NUCLEOTIDE SEQUENCE [LARGE SCALE GENOMIC DNA]</scope>
    <source>
        <strain evidence="6 7">DSM 23061</strain>
    </source>
</reference>
<keyword evidence="2 4" id="KW-0560">Oxidoreductase</keyword>
<evidence type="ECO:0000256" key="4">
    <source>
        <dbReference type="RuleBase" id="RU003345"/>
    </source>
</evidence>
<feature type="active site" evidence="3">
    <location>
        <position position="246"/>
    </location>
</feature>
<dbReference type="Gene3D" id="3.40.605.10">
    <property type="entry name" value="Aldehyde Dehydrogenase, Chain A, domain 1"/>
    <property type="match status" value="1"/>
</dbReference>
<evidence type="ECO:0000256" key="2">
    <source>
        <dbReference type="ARBA" id="ARBA00023002"/>
    </source>
</evidence>
<dbReference type="Proteomes" id="UP000275663">
    <property type="component" value="Chromosome"/>
</dbReference>
<dbReference type="GO" id="GO:0016620">
    <property type="term" value="F:oxidoreductase activity, acting on the aldehyde or oxo group of donors, NAD or NADP as acceptor"/>
    <property type="evidence" value="ECO:0007669"/>
    <property type="project" value="InterPro"/>
</dbReference>
<dbReference type="InterPro" id="IPR029510">
    <property type="entry name" value="Ald_DH_CS_GLU"/>
</dbReference>
<dbReference type="PROSITE" id="PS00070">
    <property type="entry name" value="ALDEHYDE_DEHYDR_CYS"/>
    <property type="match status" value="1"/>
</dbReference>
<evidence type="ECO:0000259" key="5">
    <source>
        <dbReference type="Pfam" id="PF00171"/>
    </source>
</evidence>
<evidence type="ECO:0000313" key="6">
    <source>
        <dbReference type="EMBL" id="AZP11493.1"/>
    </source>
</evidence>
<dbReference type="OrthoDB" id="6187633at2"/>
<evidence type="ECO:0000256" key="3">
    <source>
        <dbReference type="PROSITE-ProRule" id="PRU10007"/>
    </source>
</evidence>
<dbReference type="KEGG" id="upv:EJN92_05455"/>
<organism evidence="6 7">
    <name type="scientific">Undibacterium parvum</name>
    <dbReference type="NCBI Taxonomy" id="401471"/>
    <lineage>
        <taxon>Bacteria</taxon>
        <taxon>Pseudomonadati</taxon>
        <taxon>Pseudomonadota</taxon>
        <taxon>Betaproteobacteria</taxon>
        <taxon>Burkholderiales</taxon>
        <taxon>Oxalobacteraceae</taxon>
        <taxon>Undibacterium</taxon>
    </lineage>
</organism>
<name>A0A3S9HHC4_9BURK</name>
<proteinExistence type="inferred from homology"/>
<comment type="similarity">
    <text evidence="1 4">Belongs to the aldehyde dehydrogenase family.</text>
</comment>
<dbReference type="CDD" id="cd07097">
    <property type="entry name" value="ALDH_KGSADH-YcbD"/>
    <property type="match status" value="1"/>
</dbReference>
<dbReference type="FunFam" id="3.40.605.10:FF:000007">
    <property type="entry name" value="NAD/NADP-dependent betaine aldehyde dehydrogenase"/>
    <property type="match status" value="1"/>
</dbReference>
<dbReference type="FunFam" id="3.40.309.10:FF:000001">
    <property type="entry name" value="Mitochondrial aldehyde dehydrogenase 2"/>
    <property type="match status" value="1"/>
</dbReference>
<dbReference type="Gene3D" id="3.40.309.10">
    <property type="entry name" value="Aldehyde Dehydrogenase, Chain A, domain 2"/>
    <property type="match status" value="1"/>
</dbReference>
<dbReference type="Pfam" id="PF00171">
    <property type="entry name" value="Aldedh"/>
    <property type="match status" value="1"/>
</dbReference>
<protein>
    <submittedName>
        <fullName evidence="6">Aldehyde dehydrogenase family protein</fullName>
    </submittedName>
</protein>
<dbReference type="InterPro" id="IPR015590">
    <property type="entry name" value="Aldehyde_DH_dom"/>
</dbReference>
<gene>
    <name evidence="6" type="ORF">EJN92_05455</name>
</gene>
<dbReference type="SUPFAM" id="SSF53720">
    <property type="entry name" value="ALDH-like"/>
    <property type="match status" value="1"/>
</dbReference>
<dbReference type="AlphaFoldDB" id="A0A3S9HHC4"/>
<dbReference type="InterPro" id="IPR016160">
    <property type="entry name" value="Ald_DH_CS_CYS"/>
</dbReference>
<dbReference type="InterPro" id="IPR016162">
    <property type="entry name" value="Ald_DH_N"/>
</dbReference>
<accession>A0A3S9HHC4</accession>
<dbReference type="PANTHER" id="PTHR11699">
    <property type="entry name" value="ALDEHYDE DEHYDROGENASE-RELATED"/>
    <property type="match status" value="1"/>
</dbReference>
<keyword evidence="7" id="KW-1185">Reference proteome</keyword>
<evidence type="ECO:0000256" key="1">
    <source>
        <dbReference type="ARBA" id="ARBA00009986"/>
    </source>
</evidence>
<dbReference type="InterPro" id="IPR016163">
    <property type="entry name" value="Ald_DH_C"/>
</dbReference>
<dbReference type="EMBL" id="CP034464">
    <property type="protein sequence ID" value="AZP11493.1"/>
    <property type="molecule type" value="Genomic_DNA"/>
</dbReference>